<sequence>MGILGFLHAFADYLLSLVKIVQNREVGWRTINRKTGREIREQQPLLKKLKLFLLFNPLTEWIDTTHFMRLHLHKKNYESGIREGTPASKNQIKSFVNFYHINMNDFEPSEINAYNTFEDFFVRAHKPGSRPIHAKNDPAKAVVVADSRVVVYETVAESKKIWIKGNDFTITNLVMDKQLGPLFDDGSVASFRLSPQDYHRYHSPVSGKIKLFRSLPGNYYQVDPLALRSGLDILSNNARDYVLIESEQFGDVLFVAIGATDVGTVMIHDKWQKPGNYINKGDELGLFQFGGSSIIVAFQKGHIEFDKDLLDVSKAAIAMDVEIGMSLGKAVKVSKS</sequence>
<evidence type="ECO:0000256" key="8">
    <source>
        <dbReference type="ARBA" id="ARBA00023239"/>
    </source>
</evidence>
<keyword evidence="14" id="KW-1185">Reference proteome</keyword>
<comment type="pathway">
    <text evidence="11">Phospholipid metabolism; phosphatidylethanolamine biosynthesis.</text>
</comment>
<dbReference type="InterPro" id="IPR003817">
    <property type="entry name" value="PS_Dcarbxylase"/>
</dbReference>
<dbReference type="Pfam" id="PF02666">
    <property type="entry name" value="PS_Dcarbxylase"/>
    <property type="match status" value="1"/>
</dbReference>
<proteinExistence type="predicted"/>
<dbReference type="EC" id="4.1.1.65" evidence="3"/>
<dbReference type="NCBIfam" id="TIGR00163">
    <property type="entry name" value="PS_decarb"/>
    <property type="match status" value="1"/>
</dbReference>
<evidence type="ECO:0000256" key="3">
    <source>
        <dbReference type="ARBA" id="ARBA00012243"/>
    </source>
</evidence>
<feature type="signal peptide" evidence="12">
    <location>
        <begin position="1"/>
        <end position="23"/>
    </location>
</feature>
<dbReference type="eggNOG" id="KOG2419">
    <property type="taxonomic scope" value="Eukaryota"/>
</dbReference>
<keyword evidence="4" id="KW-0444">Lipid biosynthesis</keyword>
<evidence type="ECO:0000313" key="14">
    <source>
        <dbReference type="Proteomes" id="UP000001745"/>
    </source>
</evidence>
<dbReference type="GeneID" id="8107362"/>
<evidence type="ECO:0000256" key="11">
    <source>
        <dbReference type="ARBA" id="ARBA00024326"/>
    </source>
</evidence>
<accession>B8LYX8</accession>
<evidence type="ECO:0000256" key="1">
    <source>
        <dbReference type="ARBA" id="ARBA00001928"/>
    </source>
</evidence>
<dbReference type="Proteomes" id="UP000001745">
    <property type="component" value="Unassembled WGS sequence"/>
</dbReference>
<reference evidence="14" key="1">
    <citation type="journal article" date="2015" name="Genome Announc.">
        <title>Genome sequence of the AIDS-associated pathogen Penicillium marneffei (ATCC18224) and its near taxonomic relative Talaromyces stipitatus (ATCC10500).</title>
        <authorList>
            <person name="Nierman W.C."/>
            <person name="Fedorova-Abrams N.D."/>
            <person name="Andrianopoulos A."/>
        </authorList>
    </citation>
    <scope>NUCLEOTIDE SEQUENCE [LARGE SCALE GENOMIC DNA]</scope>
    <source>
        <strain evidence="14">ATCC 10500 / CBS 375.48 / QM 6759 / NRRL 1006</strain>
    </source>
</reference>
<evidence type="ECO:0000256" key="12">
    <source>
        <dbReference type="SAM" id="SignalP"/>
    </source>
</evidence>
<dbReference type="InParanoid" id="B8LYX8"/>
<dbReference type="GO" id="GO:0006646">
    <property type="term" value="P:phosphatidylethanolamine biosynthetic process"/>
    <property type="evidence" value="ECO:0007669"/>
    <property type="project" value="UniProtKB-UniPathway"/>
</dbReference>
<dbReference type="AlphaFoldDB" id="B8LYX8"/>
<dbReference type="UniPathway" id="UPA00558"/>
<dbReference type="VEuPathDB" id="FungiDB:TSTA_069070"/>
<comment type="pathway">
    <text evidence="2">Lipid metabolism.</text>
</comment>
<evidence type="ECO:0000256" key="10">
    <source>
        <dbReference type="ARBA" id="ARBA00023317"/>
    </source>
</evidence>
<dbReference type="PANTHER" id="PTHR10067">
    <property type="entry name" value="PHOSPHATIDYLSERINE DECARBOXYLASE"/>
    <property type="match status" value="1"/>
</dbReference>
<keyword evidence="6" id="KW-0443">Lipid metabolism</keyword>
<gene>
    <name evidence="13" type="ORF">TSTA_069070</name>
</gene>
<dbReference type="HOGENOM" id="CLU_029061_2_0_1"/>
<comment type="cofactor">
    <cofactor evidence="1">
        <name>pyruvate</name>
        <dbReference type="ChEBI" id="CHEBI:15361"/>
    </cofactor>
</comment>
<name>B8LYX8_TALSN</name>
<keyword evidence="5" id="KW-0210">Decarboxylase</keyword>
<evidence type="ECO:0000256" key="7">
    <source>
        <dbReference type="ARBA" id="ARBA00023209"/>
    </source>
</evidence>
<dbReference type="PhylomeDB" id="B8LYX8"/>
<evidence type="ECO:0000256" key="2">
    <source>
        <dbReference type="ARBA" id="ARBA00005189"/>
    </source>
</evidence>
<keyword evidence="10" id="KW-0670">Pyruvate</keyword>
<dbReference type="OMA" id="KREWSIF"/>
<keyword evidence="12" id="KW-0732">Signal</keyword>
<dbReference type="PANTHER" id="PTHR10067:SF11">
    <property type="entry name" value="PHOSPHATIDYLSERINE DECARBOXYLASE"/>
    <property type="match status" value="1"/>
</dbReference>
<dbReference type="STRING" id="441959.B8LYX8"/>
<dbReference type="EMBL" id="EQ962652">
    <property type="protein sequence ID" value="EED23486.1"/>
    <property type="molecule type" value="Genomic_DNA"/>
</dbReference>
<evidence type="ECO:0000256" key="4">
    <source>
        <dbReference type="ARBA" id="ARBA00022516"/>
    </source>
</evidence>
<protein>
    <recommendedName>
        <fullName evidence="3">phosphatidylserine decarboxylase</fullName>
        <ecNumber evidence="3">4.1.1.65</ecNumber>
    </recommendedName>
</protein>
<dbReference type="GO" id="GO:0004609">
    <property type="term" value="F:phosphatidylserine decarboxylase activity"/>
    <property type="evidence" value="ECO:0007669"/>
    <property type="project" value="UniProtKB-EC"/>
</dbReference>
<keyword evidence="7" id="KW-0594">Phospholipid biosynthesis</keyword>
<evidence type="ECO:0000256" key="6">
    <source>
        <dbReference type="ARBA" id="ARBA00023098"/>
    </source>
</evidence>
<evidence type="ECO:0000256" key="5">
    <source>
        <dbReference type="ARBA" id="ARBA00022793"/>
    </source>
</evidence>
<dbReference type="InterPro" id="IPR033177">
    <property type="entry name" value="PSD-B"/>
</dbReference>
<organism evidence="13 14">
    <name type="scientific">Talaromyces stipitatus (strain ATCC 10500 / CBS 375.48 / QM 6759 / NRRL 1006)</name>
    <name type="common">Penicillium stipitatum</name>
    <dbReference type="NCBI Taxonomy" id="441959"/>
    <lineage>
        <taxon>Eukaryota</taxon>
        <taxon>Fungi</taxon>
        <taxon>Dikarya</taxon>
        <taxon>Ascomycota</taxon>
        <taxon>Pezizomycotina</taxon>
        <taxon>Eurotiomycetes</taxon>
        <taxon>Eurotiomycetidae</taxon>
        <taxon>Eurotiales</taxon>
        <taxon>Trichocomaceae</taxon>
        <taxon>Talaromyces</taxon>
        <taxon>Talaromyces sect. Talaromyces</taxon>
    </lineage>
</organism>
<keyword evidence="8" id="KW-0456">Lyase</keyword>
<evidence type="ECO:0000256" key="9">
    <source>
        <dbReference type="ARBA" id="ARBA00023264"/>
    </source>
</evidence>
<dbReference type="OrthoDB" id="5973539at2759"/>
<keyword evidence="9" id="KW-1208">Phospholipid metabolism</keyword>
<dbReference type="RefSeq" id="XP_002340873.1">
    <property type="nucleotide sequence ID" value="XM_002340832.1"/>
</dbReference>
<evidence type="ECO:0000313" key="13">
    <source>
        <dbReference type="EMBL" id="EED23486.1"/>
    </source>
</evidence>
<feature type="chain" id="PRO_5002874554" description="phosphatidylserine decarboxylase" evidence="12">
    <location>
        <begin position="24"/>
        <end position="336"/>
    </location>
</feature>